<reference evidence="1 2" key="1">
    <citation type="submission" date="2023-03" db="EMBL/GenBank/DDBJ databases">
        <title>Draft genome sequence of Thalassotalea insulae KCTC 62186T.</title>
        <authorList>
            <person name="Sawabe T."/>
        </authorList>
    </citation>
    <scope>NUCLEOTIDE SEQUENCE [LARGE SCALE GENOMIC DNA]</scope>
    <source>
        <strain evidence="1 2">KCTC 62186</strain>
    </source>
</reference>
<dbReference type="Pfam" id="PF13875">
    <property type="entry name" value="DUF4202"/>
    <property type="match status" value="1"/>
</dbReference>
<dbReference type="PANTHER" id="PTHR41729">
    <property type="entry name" value="GLUTAMYL-TRNA SYNTHETASE"/>
    <property type="match status" value="1"/>
</dbReference>
<dbReference type="EMBL" id="BSST01000001">
    <property type="protein sequence ID" value="GLX79659.1"/>
    <property type="molecule type" value="Genomic_DNA"/>
</dbReference>
<keyword evidence="2" id="KW-1185">Reference proteome</keyword>
<sequence length="191" mass="22246">MSCQQVLDAIDHINQQDPNTTLVNNIEQPKELVYGHYMSACLEKYWPDANELLQIAVRAQHIKRWHIARSEYPSGKQGYLTWRKALGKFHAETTKELMIKHGYSEQDAEQTSAIIRKEQLKKNTDSQTLEDVACLVFLQHYFEEFAAKHSEEKIIRILQLTWRKMSERGHEIALRLPLPAHLAKLVEQALN</sequence>
<dbReference type="Proteomes" id="UP001157186">
    <property type="component" value="Unassembled WGS sequence"/>
</dbReference>
<name>A0ABQ6GWT7_9GAMM</name>
<proteinExistence type="predicted"/>
<dbReference type="InterPro" id="IPR025255">
    <property type="entry name" value="DUF4202"/>
</dbReference>
<dbReference type="PANTHER" id="PTHR41729:SF1">
    <property type="entry name" value="GLUTAMYL-TRNA SYNTHETASE"/>
    <property type="match status" value="1"/>
</dbReference>
<evidence type="ECO:0000313" key="1">
    <source>
        <dbReference type="EMBL" id="GLX79659.1"/>
    </source>
</evidence>
<comment type="caution">
    <text evidence="1">The sequence shown here is derived from an EMBL/GenBank/DDBJ whole genome shotgun (WGS) entry which is preliminary data.</text>
</comment>
<organism evidence="1 2">
    <name type="scientific">Thalassotalea insulae</name>
    <dbReference type="NCBI Taxonomy" id="2056778"/>
    <lineage>
        <taxon>Bacteria</taxon>
        <taxon>Pseudomonadati</taxon>
        <taxon>Pseudomonadota</taxon>
        <taxon>Gammaproteobacteria</taxon>
        <taxon>Alteromonadales</taxon>
        <taxon>Colwelliaceae</taxon>
        <taxon>Thalassotalea</taxon>
    </lineage>
</organism>
<dbReference type="RefSeq" id="WP_284245580.1">
    <property type="nucleotide sequence ID" value="NZ_BSST01000001.1"/>
</dbReference>
<accession>A0ABQ6GWT7</accession>
<evidence type="ECO:0000313" key="2">
    <source>
        <dbReference type="Proteomes" id="UP001157186"/>
    </source>
</evidence>
<protein>
    <recommendedName>
        <fullName evidence="3">DUF4202 domain-containing protein</fullName>
    </recommendedName>
</protein>
<evidence type="ECO:0008006" key="3">
    <source>
        <dbReference type="Google" id="ProtNLM"/>
    </source>
</evidence>
<gene>
    <name evidence="1" type="ORF">tinsulaeT_29990</name>
</gene>